<organism evidence="1 2">
    <name type="scientific">Vibrio atlanticus</name>
    <dbReference type="NCBI Taxonomy" id="693153"/>
    <lineage>
        <taxon>Bacteria</taxon>
        <taxon>Pseudomonadati</taxon>
        <taxon>Pseudomonadota</taxon>
        <taxon>Gammaproteobacteria</taxon>
        <taxon>Vibrionales</taxon>
        <taxon>Vibrionaceae</taxon>
        <taxon>Vibrio</taxon>
    </lineage>
</organism>
<reference evidence="2" key="1">
    <citation type="submission" date="2016-06" db="EMBL/GenBank/DDBJ databases">
        <authorList>
            <person name="Rodrigo-Torres Lidia"/>
            <person name="Arahal R.David."/>
        </authorList>
    </citation>
    <scope>NUCLEOTIDE SEQUENCE [LARGE SCALE GENOMIC DNA]</scope>
    <source>
        <strain evidence="2">CECT 7223</strain>
    </source>
</reference>
<proteinExistence type="predicted"/>
<name>A0A1C3IHN6_9VIBR</name>
<evidence type="ECO:0000313" key="1">
    <source>
        <dbReference type="EMBL" id="SBS60953.1"/>
    </source>
</evidence>
<accession>A0A1C3IHN6</accession>
<sequence>MYFKPESEYIRQKKPHKSEAIINQVIYYTVSVRLI</sequence>
<gene>
    <name evidence="1" type="ORF">VAT7223_00431</name>
</gene>
<evidence type="ECO:0000313" key="2">
    <source>
        <dbReference type="Proteomes" id="UP000092876"/>
    </source>
</evidence>
<dbReference type="AlphaFoldDB" id="A0A1C3IHN6"/>
<dbReference type="Proteomes" id="UP000092876">
    <property type="component" value="Unassembled WGS sequence"/>
</dbReference>
<protein>
    <submittedName>
        <fullName evidence="1">Uncharacterized protein</fullName>
    </submittedName>
</protein>
<dbReference type="EMBL" id="FLQP01000005">
    <property type="protein sequence ID" value="SBS60953.1"/>
    <property type="molecule type" value="Genomic_DNA"/>
</dbReference>